<gene>
    <name evidence="5" type="ordered locus">Fraau_1755</name>
</gene>
<evidence type="ECO:0000256" key="4">
    <source>
        <dbReference type="ARBA" id="ARBA00023277"/>
    </source>
</evidence>
<dbReference type="PANTHER" id="PTHR43434:SF23">
    <property type="entry name" value="PHOSPHOGLYCOLATE PHOSPHATASE"/>
    <property type="match status" value="1"/>
</dbReference>
<dbReference type="Gene3D" id="1.10.150.240">
    <property type="entry name" value="Putative phosphatase, domain 2"/>
    <property type="match status" value="1"/>
</dbReference>
<dbReference type="InterPro" id="IPR006439">
    <property type="entry name" value="HAD-SF_hydro_IA"/>
</dbReference>
<dbReference type="SFLD" id="SFLDG01129">
    <property type="entry name" value="C1.5:_HAD__Beta-PGM__Phosphata"/>
    <property type="match status" value="1"/>
</dbReference>
<keyword evidence="1" id="KW-0479">Metal-binding</keyword>
<dbReference type="OrthoDB" id="9776368at2"/>
<evidence type="ECO:0000313" key="5">
    <source>
        <dbReference type="EMBL" id="AFC86162.1"/>
    </source>
</evidence>
<keyword evidence="3" id="KW-0460">Magnesium</keyword>
<dbReference type="RefSeq" id="WP_014403167.1">
    <property type="nucleotide sequence ID" value="NC_017033.1"/>
</dbReference>
<protein>
    <submittedName>
        <fullName evidence="5">Haloacid dehalogenase superfamily enzyme, subfamily IA</fullName>
    </submittedName>
</protein>
<name>H8KYU1_FRAAD</name>
<keyword evidence="6" id="KW-1185">Reference proteome</keyword>
<evidence type="ECO:0000313" key="6">
    <source>
        <dbReference type="Proteomes" id="UP000005234"/>
    </source>
</evidence>
<proteinExistence type="predicted"/>
<dbReference type="KEGG" id="fau:Fraau_1755"/>
<dbReference type="SFLD" id="SFLDS00003">
    <property type="entry name" value="Haloacid_Dehalogenase"/>
    <property type="match status" value="1"/>
</dbReference>
<dbReference type="Proteomes" id="UP000005234">
    <property type="component" value="Chromosome"/>
</dbReference>
<dbReference type="InterPro" id="IPR041492">
    <property type="entry name" value="HAD_2"/>
</dbReference>
<evidence type="ECO:0000256" key="3">
    <source>
        <dbReference type="ARBA" id="ARBA00022842"/>
    </source>
</evidence>
<dbReference type="GO" id="GO:0046872">
    <property type="term" value="F:metal ion binding"/>
    <property type="evidence" value="ECO:0007669"/>
    <property type="project" value="UniProtKB-KW"/>
</dbReference>
<dbReference type="HOGENOM" id="CLU_045011_19_1_6"/>
<dbReference type="InterPro" id="IPR023198">
    <property type="entry name" value="PGP-like_dom2"/>
</dbReference>
<dbReference type="EMBL" id="CP003350">
    <property type="protein sequence ID" value="AFC86162.1"/>
    <property type="molecule type" value="Genomic_DNA"/>
</dbReference>
<dbReference type="GO" id="GO:0005829">
    <property type="term" value="C:cytosol"/>
    <property type="evidence" value="ECO:0007669"/>
    <property type="project" value="TreeGrafter"/>
</dbReference>
<sequence>MSPVNHSRTPRALPEGITTVLFDLDGTLLDTAADLLAALQVLCSEQGRAAPDGGLVRRKVSAGAMALLGLAFPELDEAARQSLLPRYLQLYREGLLSVTRPFVGIDALLQRIEAAGLRWGIVTNKAGFLTEAIVDGMGWRARLSALVAGDTLPVKKPDPGTVLLGCEQAGAKPAEAVYVGDDTRDVLAGHAAGMYTVAVNWGYLGDTGELPGWGADAVLDTPADLADWLRA</sequence>
<evidence type="ECO:0000256" key="2">
    <source>
        <dbReference type="ARBA" id="ARBA00022801"/>
    </source>
</evidence>
<dbReference type="InterPro" id="IPR023214">
    <property type="entry name" value="HAD_sf"/>
</dbReference>
<keyword evidence="4" id="KW-0119">Carbohydrate metabolism</keyword>
<dbReference type="Pfam" id="PF13419">
    <property type="entry name" value="HAD_2"/>
    <property type="match status" value="1"/>
</dbReference>
<dbReference type="SUPFAM" id="SSF56784">
    <property type="entry name" value="HAD-like"/>
    <property type="match status" value="1"/>
</dbReference>
<dbReference type="eggNOG" id="COG0546">
    <property type="taxonomic scope" value="Bacteria"/>
</dbReference>
<dbReference type="Gene3D" id="3.40.50.1000">
    <property type="entry name" value="HAD superfamily/HAD-like"/>
    <property type="match status" value="1"/>
</dbReference>
<evidence type="ECO:0000256" key="1">
    <source>
        <dbReference type="ARBA" id="ARBA00022723"/>
    </source>
</evidence>
<dbReference type="STRING" id="767434.Fraau_1755"/>
<dbReference type="NCBIfam" id="TIGR01549">
    <property type="entry name" value="HAD-SF-IA-v1"/>
    <property type="match status" value="1"/>
</dbReference>
<dbReference type="InterPro" id="IPR050155">
    <property type="entry name" value="HAD-like_hydrolase_sf"/>
</dbReference>
<accession>H8KYU1</accession>
<reference evidence="5" key="1">
    <citation type="submission" date="2012-02" db="EMBL/GenBank/DDBJ databases">
        <title>The complete genome of Frateuria aurantia DSM 6220.</title>
        <authorList>
            <consortium name="US DOE Joint Genome Institute (JGI-PGF)"/>
            <person name="Lucas S."/>
            <person name="Copeland A."/>
            <person name="Lapidus A."/>
            <person name="Glavina del Rio T."/>
            <person name="Dalin E."/>
            <person name="Tice H."/>
            <person name="Bruce D."/>
            <person name="Goodwin L."/>
            <person name="Pitluck S."/>
            <person name="Peters L."/>
            <person name="Ovchinnikova G."/>
            <person name="Teshima H."/>
            <person name="Kyrpides N."/>
            <person name="Mavromatis K."/>
            <person name="Ivanova N."/>
            <person name="Brettin T."/>
            <person name="Detter J.C."/>
            <person name="Han C."/>
            <person name="Larimer F."/>
            <person name="Land M."/>
            <person name="Hauser L."/>
            <person name="Markowitz V."/>
            <person name="Cheng J.-F."/>
            <person name="Hugenholtz P."/>
            <person name="Woyke T."/>
            <person name="Wu D."/>
            <person name="Brambilla E."/>
            <person name="Klenk H.-P."/>
            <person name="Eisen J.A."/>
        </authorList>
    </citation>
    <scope>NUCLEOTIDE SEQUENCE</scope>
    <source>
        <strain evidence="5">DSM 6220</strain>
    </source>
</reference>
<dbReference type="GO" id="GO:0006281">
    <property type="term" value="P:DNA repair"/>
    <property type="evidence" value="ECO:0007669"/>
    <property type="project" value="TreeGrafter"/>
</dbReference>
<dbReference type="PANTHER" id="PTHR43434">
    <property type="entry name" value="PHOSPHOGLYCOLATE PHOSPHATASE"/>
    <property type="match status" value="1"/>
</dbReference>
<dbReference type="PRINTS" id="PR00413">
    <property type="entry name" value="HADHALOGNASE"/>
</dbReference>
<keyword evidence="2" id="KW-0378">Hydrolase</keyword>
<dbReference type="GO" id="GO:0008967">
    <property type="term" value="F:phosphoglycolate phosphatase activity"/>
    <property type="evidence" value="ECO:0007669"/>
    <property type="project" value="TreeGrafter"/>
</dbReference>
<dbReference type="AlphaFoldDB" id="H8KYU1"/>
<dbReference type="InterPro" id="IPR036412">
    <property type="entry name" value="HAD-like_sf"/>
</dbReference>
<organism evidence="5 6">
    <name type="scientific">Frateuria aurantia (strain ATCC 33424 / DSM 6220 / KCTC 2777 / LMG 1558 / NBRC 3245 / NCIMB 13370)</name>
    <name type="common">Acetobacter aurantius</name>
    <dbReference type="NCBI Taxonomy" id="767434"/>
    <lineage>
        <taxon>Bacteria</taxon>
        <taxon>Pseudomonadati</taxon>
        <taxon>Pseudomonadota</taxon>
        <taxon>Gammaproteobacteria</taxon>
        <taxon>Lysobacterales</taxon>
        <taxon>Rhodanobacteraceae</taxon>
        <taxon>Frateuria</taxon>
    </lineage>
</organism>